<feature type="region of interest" description="Disordered" evidence="1">
    <location>
        <begin position="19"/>
        <end position="155"/>
    </location>
</feature>
<reference evidence="2" key="1">
    <citation type="submission" date="2014-06" db="EMBL/GenBank/DDBJ databases">
        <authorList>
            <person name="Berkman J.Paul."/>
        </authorList>
    </citation>
    <scope>NUCLEOTIDE SEQUENCE [LARGE SCALE GENOMIC DNA]</scope>
</reference>
<dbReference type="OrthoDB" id="2552174at2759"/>
<feature type="compositionally biased region" description="Basic and acidic residues" evidence="1">
    <location>
        <begin position="346"/>
        <end position="355"/>
    </location>
</feature>
<feature type="compositionally biased region" description="Low complexity" evidence="1">
    <location>
        <begin position="30"/>
        <end position="45"/>
    </location>
</feature>
<feature type="region of interest" description="Disordered" evidence="1">
    <location>
        <begin position="232"/>
        <end position="280"/>
    </location>
</feature>
<accession>A0A0F7RZZ0</accession>
<reference evidence="4" key="2">
    <citation type="submission" date="2014-06" db="EMBL/GenBank/DDBJ databases">
        <authorList>
            <person name="Berkman P.J."/>
        </authorList>
    </citation>
    <scope>NUCLEOTIDE SEQUENCE [LARGE SCALE GENOMIC DNA]</scope>
</reference>
<evidence type="ECO:0000256" key="1">
    <source>
        <dbReference type="SAM" id="MobiDB-lite"/>
    </source>
</evidence>
<reference evidence="3" key="3">
    <citation type="submission" date="2014-06" db="EMBL/GenBank/DDBJ databases">
        <authorList>
            <person name="Ju J."/>
            <person name="Zhang J."/>
        </authorList>
    </citation>
    <scope>NUCLEOTIDE SEQUENCE</scope>
    <source>
        <strain evidence="3">SscI8</strain>
    </source>
</reference>
<organism evidence="2 4">
    <name type="scientific">Sporisorium scitamineum</name>
    <dbReference type="NCBI Taxonomy" id="49012"/>
    <lineage>
        <taxon>Eukaryota</taxon>
        <taxon>Fungi</taxon>
        <taxon>Dikarya</taxon>
        <taxon>Basidiomycota</taxon>
        <taxon>Ustilaginomycotina</taxon>
        <taxon>Ustilaginomycetes</taxon>
        <taxon>Ustilaginales</taxon>
        <taxon>Ustilaginaceae</taxon>
        <taxon>Sporisorium</taxon>
    </lineage>
</organism>
<feature type="compositionally biased region" description="Polar residues" evidence="1">
    <location>
        <begin position="117"/>
        <end position="130"/>
    </location>
</feature>
<gene>
    <name evidence="2" type="primary">SSCI47030.1</name>
    <name evidence="3" type="ORF">SPSC_01843</name>
</gene>
<feature type="compositionally biased region" description="Polar residues" evidence="1">
    <location>
        <begin position="247"/>
        <end position="273"/>
    </location>
</feature>
<evidence type="ECO:0000313" key="2">
    <source>
        <dbReference type="EMBL" id="CDS00609.1"/>
    </source>
</evidence>
<feature type="region of interest" description="Disordered" evidence="1">
    <location>
        <begin position="324"/>
        <end position="382"/>
    </location>
</feature>
<name>A0A0F7RZZ0_9BASI</name>
<dbReference type="EMBL" id="CCFA01002817">
    <property type="protein sequence ID" value="CDS00609.1"/>
    <property type="molecule type" value="Genomic_DNA"/>
</dbReference>
<dbReference type="Proteomes" id="UP000242770">
    <property type="component" value="Unassembled WGS sequence"/>
</dbReference>
<keyword evidence="4" id="KW-1185">Reference proteome</keyword>
<feature type="compositionally biased region" description="Low complexity" evidence="1">
    <location>
        <begin position="52"/>
        <end position="62"/>
    </location>
</feature>
<protein>
    <submittedName>
        <fullName evidence="2">Uncharacterized protein</fullName>
    </submittedName>
</protein>
<sequence>MNARDVDLEFEKAYQRLFSTSAAPTADGRSSSASSEPQAKSSKAPHIVDNNLRSTSTSASAARLDRSKQLHGLSALQPFSEKVRSQERSAPVQQLHRERHLQTRSLKSPLDALVRHASNSKGKARGSSQLEPEERPVKRGHRSSTATPAPVVPHSSSVPYPGSLAYYPYPTGQPSYQVSGPLIASGSNMASMPTQAVAWTQPIMSAGPMPAIGYPGFSASVTFSQPQFFASPPQPVPSAVAAPPSDAWSQQYAAPPTSYDQQQQFNSTASSSRHQPRAFSSVGRLVEHDNALQQWNKEQAAKFDSKEHLRRTFKSAPLVDVQKVKVKQDRRQNKAKQQQQQSPWRPDIDENDLRVPKKKGRTARVRDATPQDVKPPINATEPTIRIKAEGGTEAQPLNPAKPRPAFDGSLPLASDRGPPFNKETHTLFIHSQRRLRWLARLAILRAEQRADGGSRVVPSVADTSQWARWSNSVAARLQNVRIEAVSNNDETSASQQTQSQSDPAGLFPRDKRQAYVVLRKGQHSAKRTASTRVCMRKLLRYLAKTVAAAERLDSRKERLAVLKDKHRTVKLAKHMLKFARPTALDLRRMWSVWARAAHANSLNKTGGAAAGRVETRQRWVSFALPSALDSSNQADIGVTEDEGGTKVKLEPASPSTRIMHTPPPNIAQVKQEPDSDGIMTPLLPGTPTPGGAGSPFKAEVEAAPNAAAVHKQSPLFLRRNFRVYRLLGLDGLPLS</sequence>
<feature type="compositionally biased region" description="Low complexity" evidence="1">
    <location>
        <begin position="491"/>
        <end position="501"/>
    </location>
</feature>
<feature type="region of interest" description="Disordered" evidence="1">
    <location>
        <begin position="486"/>
        <end position="507"/>
    </location>
</feature>
<evidence type="ECO:0000313" key="4">
    <source>
        <dbReference type="Proteomes" id="UP000242770"/>
    </source>
</evidence>
<dbReference type="EMBL" id="LK056662">
    <property type="protein sequence ID" value="CDU23214.1"/>
    <property type="molecule type" value="Genomic_DNA"/>
</dbReference>
<dbReference type="AlphaFoldDB" id="A0A0F7RZZ0"/>
<proteinExistence type="predicted"/>
<feature type="compositionally biased region" description="Low complexity" evidence="1">
    <location>
        <begin position="232"/>
        <end position="245"/>
    </location>
</feature>
<evidence type="ECO:0000313" key="3">
    <source>
        <dbReference type="EMBL" id="CDU23214.1"/>
    </source>
</evidence>